<keyword evidence="4" id="KW-0227">DNA damage</keyword>
<dbReference type="InterPro" id="IPR027417">
    <property type="entry name" value="P-loop_NTPase"/>
</dbReference>
<reference evidence="15 16" key="1">
    <citation type="submission" date="2020-03" db="EMBL/GenBank/DDBJ databases">
        <authorList>
            <person name="Wang L."/>
            <person name="He N."/>
            <person name="Li Y."/>
            <person name="Fang Y."/>
            <person name="Zhang F."/>
        </authorList>
    </citation>
    <scope>NUCLEOTIDE SEQUENCE [LARGE SCALE GENOMIC DNA]</scope>
    <source>
        <strain evidence="16">hsmgli-8</strain>
    </source>
</reference>
<keyword evidence="16" id="KW-1185">Reference proteome</keyword>
<proteinExistence type="inferred from homology"/>
<dbReference type="SUPFAM" id="SSF52540">
    <property type="entry name" value="P-loop containing nucleoside triphosphate hydrolases"/>
    <property type="match status" value="1"/>
</dbReference>
<evidence type="ECO:0000256" key="13">
    <source>
        <dbReference type="ARBA" id="ARBA00038058"/>
    </source>
</evidence>
<dbReference type="Pfam" id="PF06733">
    <property type="entry name" value="DEAD_2"/>
    <property type="match status" value="1"/>
</dbReference>
<dbReference type="Gene3D" id="3.40.50.300">
    <property type="entry name" value="P-loop containing nucleotide triphosphate hydrolases"/>
    <property type="match status" value="2"/>
</dbReference>
<dbReference type="InterPro" id="IPR045028">
    <property type="entry name" value="DinG/Rad3-like"/>
</dbReference>
<evidence type="ECO:0000256" key="6">
    <source>
        <dbReference type="ARBA" id="ARBA00022806"/>
    </source>
</evidence>
<evidence type="ECO:0000313" key="16">
    <source>
        <dbReference type="Proteomes" id="UP000746535"/>
    </source>
</evidence>
<evidence type="ECO:0000256" key="9">
    <source>
        <dbReference type="ARBA" id="ARBA00023014"/>
    </source>
</evidence>
<dbReference type="PROSITE" id="PS51193">
    <property type="entry name" value="HELICASE_ATP_BIND_2"/>
    <property type="match status" value="1"/>
</dbReference>
<dbReference type="Pfam" id="PF00270">
    <property type="entry name" value="DEAD"/>
    <property type="match status" value="1"/>
</dbReference>
<evidence type="ECO:0000256" key="1">
    <source>
        <dbReference type="ARBA" id="ARBA00022485"/>
    </source>
</evidence>
<dbReference type="GO" id="GO:0004386">
    <property type="term" value="F:helicase activity"/>
    <property type="evidence" value="ECO:0007669"/>
    <property type="project" value="UniProtKB-KW"/>
</dbReference>
<keyword evidence="6 15" id="KW-0347">Helicase</keyword>
<dbReference type="PANTHER" id="PTHR11472">
    <property type="entry name" value="DNA REPAIR DEAD HELICASE RAD3/XP-D SUBFAMILY MEMBER"/>
    <property type="match status" value="1"/>
</dbReference>
<evidence type="ECO:0000256" key="4">
    <source>
        <dbReference type="ARBA" id="ARBA00022763"/>
    </source>
</evidence>
<organism evidence="15 16">
    <name type="scientific">Pseudomonas quercus</name>
    <dbReference type="NCBI Taxonomy" id="2722792"/>
    <lineage>
        <taxon>Bacteria</taxon>
        <taxon>Pseudomonadati</taxon>
        <taxon>Pseudomonadota</taxon>
        <taxon>Gammaproteobacteria</taxon>
        <taxon>Pseudomonadales</taxon>
        <taxon>Pseudomonadaceae</taxon>
        <taxon>Pseudomonas</taxon>
    </lineage>
</organism>
<evidence type="ECO:0000256" key="11">
    <source>
        <dbReference type="ARBA" id="ARBA00023204"/>
    </source>
</evidence>
<dbReference type="InterPro" id="IPR006555">
    <property type="entry name" value="ATP-dep_Helicase_C"/>
</dbReference>
<name>A0ABX0YC75_9PSED</name>
<dbReference type="SMART" id="SM00488">
    <property type="entry name" value="DEXDc2"/>
    <property type="match status" value="1"/>
</dbReference>
<comment type="caution">
    <text evidence="15">The sequence shown here is derived from an EMBL/GenBank/DDBJ whole genome shotgun (WGS) entry which is preliminary data.</text>
</comment>
<dbReference type="Gene3D" id="3.90.320.10">
    <property type="match status" value="1"/>
</dbReference>
<dbReference type="InterPro" id="IPR014013">
    <property type="entry name" value="Helic_SF1/SF2_ATP-bd_DinG/Rad3"/>
</dbReference>
<dbReference type="InterPro" id="IPR006554">
    <property type="entry name" value="Helicase-like_DEXD_c2"/>
</dbReference>
<keyword evidence="8" id="KW-0408">Iron</keyword>
<dbReference type="InterPro" id="IPR011545">
    <property type="entry name" value="DEAD/DEAH_box_helicase_dom"/>
</dbReference>
<keyword evidence="10" id="KW-0238">DNA-binding</keyword>
<dbReference type="RefSeq" id="WP_168081063.1">
    <property type="nucleotide sequence ID" value="NZ_JAAVJI010000001.1"/>
</dbReference>
<keyword evidence="1" id="KW-0004">4Fe-4S</keyword>
<keyword evidence="5" id="KW-0378">Hydrolase</keyword>
<evidence type="ECO:0000256" key="8">
    <source>
        <dbReference type="ARBA" id="ARBA00023004"/>
    </source>
</evidence>
<gene>
    <name evidence="15" type="ORF">HBH25_02250</name>
</gene>
<keyword evidence="2" id="KW-0479">Metal-binding</keyword>
<evidence type="ECO:0000256" key="12">
    <source>
        <dbReference type="ARBA" id="ARBA00023235"/>
    </source>
</evidence>
<keyword evidence="11" id="KW-0234">DNA repair</keyword>
<feature type="domain" description="Helicase ATP-binding" evidence="14">
    <location>
        <begin position="173"/>
        <end position="418"/>
    </location>
</feature>
<evidence type="ECO:0000256" key="2">
    <source>
        <dbReference type="ARBA" id="ARBA00022723"/>
    </source>
</evidence>
<protein>
    <submittedName>
        <fullName evidence="15">ATP-dependent DNA helicase</fullName>
    </submittedName>
</protein>
<dbReference type="InterPro" id="IPR010614">
    <property type="entry name" value="RAD3-like_helicase_DEAD"/>
</dbReference>
<evidence type="ECO:0000256" key="5">
    <source>
        <dbReference type="ARBA" id="ARBA00022801"/>
    </source>
</evidence>
<evidence type="ECO:0000256" key="3">
    <source>
        <dbReference type="ARBA" id="ARBA00022741"/>
    </source>
</evidence>
<evidence type="ECO:0000256" key="7">
    <source>
        <dbReference type="ARBA" id="ARBA00022840"/>
    </source>
</evidence>
<dbReference type="InterPro" id="IPR011604">
    <property type="entry name" value="PDDEXK-like_dom_sf"/>
</dbReference>
<accession>A0ABX0YC75</accession>
<evidence type="ECO:0000313" key="15">
    <source>
        <dbReference type="EMBL" id="NJO99687.1"/>
    </source>
</evidence>
<evidence type="ECO:0000259" key="14">
    <source>
        <dbReference type="PROSITE" id="PS51193"/>
    </source>
</evidence>
<comment type="similarity">
    <text evidence="13">Belongs to the helicase family. DinG subfamily.</text>
</comment>
<dbReference type="PANTHER" id="PTHR11472:SF34">
    <property type="entry name" value="REGULATOR OF TELOMERE ELONGATION HELICASE 1"/>
    <property type="match status" value="1"/>
</dbReference>
<dbReference type="Proteomes" id="UP000746535">
    <property type="component" value="Unassembled WGS sequence"/>
</dbReference>
<evidence type="ECO:0000256" key="10">
    <source>
        <dbReference type="ARBA" id="ARBA00023125"/>
    </source>
</evidence>
<dbReference type="SMART" id="SM00491">
    <property type="entry name" value="HELICc2"/>
    <property type="match status" value="1"/>
</dbReference>
<keyword evidence="3" id="KW-0547">Nucleotide-binding</keyword>
<sequence>MTLTVAVRALCEFTAREGDLDLRFTPSPSALEGVLGHQQVTDRRDAQYRREVTLAGEYKGLKVRGRADGFDPGRKCLEEIKTHRGDLARQPANHRALHWAQAKVYAWLLCEAEGLASVNVALVYWHVDMERETRFEAAYTAEALKAFFVQQCEAFLAWAAREQAHQARRDGFLDTLAFPYATMRPGQRQLAEAVYKGASLGRCVLAQAPTGIGKTLGTLFPLLKAMPRQGVQRIFFLTAKTPGRRLALDALHQLQPAQAGTRPVRVLELTAREKACEYPGTACHGDACPLAKGFYDRLPAARVAAADRGMLDRAALRELALAHQVCPYYLSQEMARWADVIIGDYNYYFDLSGWLYALAQAHEWTYAVLVDEAHNLVDRARSMYSASLDQRVIKTLKDAPLAGTTAALRTLNQHWSALVKAQGEGYHSQANVPTQWLSALQRCISLVSERLNLEPASVPAPWLEFYFQALQFTRIAELFGEAYVCDLEVTATKKRLSGRLNVRNVIPAPVLAPRLARARSCVLFSATLKPAHYFADLLGLPDKWAWVEVASPFSASQLQVRLAADVSTRYADRQQSLASVARIIAEQYACRPGNYLAFFSSFDYLNQVVGRLAESYPSLPVRCQQRGMDEAARQAFIDGFDAAGQSVGFAVLGGAFGEGIDLPGARLIGAFVATLGLAQVNPVNERFKQRMQARFGNGYDYVYLYPGLHKVVQAAGRVIRAESDVGTVVLIDDRYGQARVQQLLPSWWPAAEPV</sequence>
<dbReference type="Pfam" id="PF13307">
    <property type="entry name" value="Helicase_C_2"/>
    <property type="match status" value="1"/>
</dbReference>
<keyword evidence="9" id="KW-0411">Iron-sulfur</keyword>
<keyword evidence="12" id="KW-0413">Isomerase</keyword>
<dbReference type="Gene3D" id="1.10.275.30">
    <property type="match status" value="1"/>
</dbReference>
<keyword evidence="7" id="KW-0067">ATP-binding</keyword>
<dbReference type="EMBL" id="JAAVJI010000001">
    <property type="protein sequence ID" value="NJO99687.1"/>
    <property type="molecule type" value="Genomic_DNA"/>
</dbReference>